<reference evidence="1" key="1">
    <citation type="submission" date="2014-05" db="EMBL/GenBank/DDBJ databases">
        <authorList>
            <person name="Chronopoulou M."/>
        </authorList>
    </citation>
    <scope>NUCLEOTIDE SEQUENCE</scope>
    <source>
        <tissue evidence="1">Whole organism</tissue>
    </source>
</reference>
<organism evidence="1">
    <name type="scientific">Lepeophtheirus salmonis</name>
    <name type="common">Salmon louse</name>
    <name type="synonym">Caligus salmonis</name>
    <dbReference type="NCBI Taxonomy" id="72036"/>
    <lineage>
        <taxon>Eukaryota</taxon>
        <taxon>Metazoa</taxon>
        <taxon>Ecdysozoa</taxon>
        <taxon>Arthropoda</taxon>
        <taxon>Crustacea</taxon>
        <taxon>Multicrustacea</taxon>
        <taxon>Hexanauplia</taxon>
        <taxon>Copepoda</taxon>
        <taxon>Siphonostomatoida</taxon>
        <taxon>Caligidae</taxon>
        <taxon>Lepeophtheirus</taxon>
    </lineage>
</organism>
<proteinExistence type="predicted"/>
<accession>A0A0K2SZU8</accession>
<sequence>MWKISKGHLRGNC</sequence>
<name>A0A0K2SZU8_LEPSM</name>
<protein>
    <submittedName>
        <fullName evidence="1">Uncharacterized protein</fullName>
    </submittedName>
</protein>
<dbReference type="EMBL" id="HACA01001521">
    <property type="protein sequence ID" value="CDW18882.1"/>
    <property type="molecule type" value="Transcribed_RNA"/>
</dbReference>
<evidence type="ECO:0000313" key="1">
    <source>
        <dbReference type="EMBL" id="CDW18882.1"/>
    </source>
</evidence>